<reference evidence="1" key="2">
    <citation type="submission" date="2020-11" db="EMBL/GenBank/DDBJ databases">
        <authorList>
            <person name="McCartney M.A."/>
            <person name="Auch B."/>
            <person name="Kono T."/>
            <person name="Mallez S."/>
            <person name="Becker A."/>
            <person name="Gohl D.M."/>
            <person name="Silverstein K.A.T."/>
            <person name="Koren S."/>
            <person name="Bechman K.B."/>
            <person name="Herman A."/>
            <person name="Abrahante J.E."/>
            <person name="Garbe J."/>
        </authorList>
    </citation>
    <scope>NUCLEOTIDE SEQUENCE</scope>
    <source>
        <strain evidence="1">Duluth1</strain>
        <tissue evidence="1">Whole animal</tissue>
    </source>
</reference>
<dbReference type="EMBL" id="JAIWYP010000052">
    <property type="protein sequence ID" value="KAH3690853.1"/>
    <property type="molecule type" value="Genomic_DNA"/>
</dbReference>
<sequence length="90" mass="10564">MKFDNVIDWKLHKQLIPTIDSPPKLYGLPKMIGKTEHCVKNSKHFPTLIKNKQVEEDEFVISYDVSALFTNVPVDRAFDIIHNKLLWIWS</sequence>
<gene>
    <name evidence="1" type="ORF">DPMN_190631</name>
</gene>
<evidence type="ECO:0000313" key="2">
    <source>
        <dbReference type="Proteomes" id="UP000828390"/>
    </source>
</evidence>
<proteinExistence type="predicted"/>
<evidence type="ECO:0008006" key="3">
    <source>
        <dbReference type="Google" id="ProtNLM"/>
    </source>
</evidence>
<name>A0A9D3Y0S8_DREPO</name>
<organism evidence="1 2">
    <name type="scientific">Dreissena polymorpha</name>
    <name type="common">Zebra mussel</name>
    <name type="synonym">Mytilus polymorpha</name>
    <dbReference type="NCBI Taxonomy" id="45954"/>
    <lineage>
        <taxon>Eukaryota</taxon>
        <taxon>Metazoa</taxon>
        <taxon>Spiralia</taxon>
        <taxon>Lophotrochozoa</taxon>
        <taxon>Mollusca</taxon>
        <taxon>Bivalvia</taxon>
        <taxon>Autobranchia</taxon>
        <taxon>Heteroconchia</taxon>
        <taxon>Euheterodonta</taxon>
        <taxon>Imparidentia</taxon>
        <taxon>Neoheterodontei</taxon>
        <taxon>Myida</taxon>
        <taxon>Dreissenoidea</taxon>
        <taxon>Dreissenidae</taxon>
        <taxon>Dreissena</taxon>
    </lineage>
</organism>
<reference evidence="1" key="1">
    <citation type="journal article" date="2019" name="bioRxiv">
        <title>The Genome of the Zebra Mussel, Dreissena polymorpha: A Resource for Invasive Species Research.</title>
        <authorList>
            <person name="McCartney M.A."/>
            <person name="Auch B."/>
            <person name="Kono T."/>
            <person name="Mallez S."/>
            <person name="Zhang Y."/>
            <person name="Obille A."/>
            <person name="Becker A."/>
            <person name="Abrahante J.E."/>
            <person name="Garbe J."/>
            <person name="Badalamenti J.P."/>
            <person name="Herman A."/>
            <person name="Mangelson H."/>
            <person name="Liachko I."/>
            <person name="Sullivan S."/>
            <person name="Sone E.D."/>
            <person name="Koren S."/>
            <person name="Silverstein K.A.T."/>
            <person name="Beckman K.B."/>
            <person name="Gohl D.M."/>
        </authorList>
    </citation>
    <scope>NUCLEOTIDE SEQUENCE</scope>
    <source>
        <strain evidence="1">Duluth1</strain>
        <tissue evidence="1">Whole animal</tissue>
    </source>
</reference>
<accession>A0A9D3Y0S8</accession>
<comment type="caution">
    <text evidence="1">The sequence shown here is derived from an EMBL/GenBank/DDBJ whole genome shotgun (WGS) entry which is preliminary data.</text>
</comment>
<evidence type="ECO:0000313" key="1">
    <source>
        <dbReference type="EMBL" id="KAH3690853.1"/>
    </source>
</evidence>
<dbReference type="Proteomes" id="UP000828390">
    <property type="component" value="Unassembled WGS sequence"/>
</dbReference>
<dbReference type="AlphaFoldDB" id="A0A9D3Y0S8"/>
<keyword evidence="2" id="KW-1185">Reference proteome</keyword>
<protein>
    <recommendedName>
        <fullName evidence="3">Reverse transcriptase domain-containing protein</fullName>
    </recommendedName>
</protein>